<dbReference type="GO" id="GO:0005524">
    <property type="term" value="F:ATP binding"/>
    <property type="evidence" value="ECO:0007669"/>
    <property type="project" value="UniProtKB-KW"/>
</dbReference>
<dbReference type="Pfam" id="PF13424">
    <property type="entry name" value="TPR_12"/>
    <property type="match status" value="1"/>
</dbReference>
<evidence type="ECO:0000256" key="2">
    <source>
        <dbReference type="ARBA" id="ARBA00022840"/>
    </source>
</evidence>
<keyword evidence="2" id="KW-0067">ATP-binding</keyword>
<dbReference type="InterPro" id="IPR027417">
    <property type="entry name" value="P-loop_NTPase"/>
</dbReference>
<feature type="domain" description="Bacterial transcriptional activator" evidence="4">
    <location>
        <begin position="221"/>
        <end position="364"/>
    </location>
</feature>
<dbReference type="Pfam" id="PF13191">
    <property type="entry name" value="AAA_16"/>
    <property type="match status" value="1"/>
</dbReference>
<evidence type="ECO:0000313" key="6">
    <source>
        <dbReference type="Proteomes" id="UP000287224"/>
    </source>
</evidence>
<dbReference type="GO" id="GO:0006355">
    <property type="term" value="P:regulation of DNA-templated transcription"/>
    <property type="evidence" value="ECO:0007669"/>
    <property type="project" value="InterPro"/>
</dbReference>
<dbReference type="InterPro" id="IPR036388">
    <property type="entry name" value="WH-like_DNA-bd_sf"/>
</dbReference>
<comment type="caution">
    <text evidence="5">The sequence shown here is derived from an EMBL/GenBank/DDBJ whole genome shotgun (WGS) entry which is preliminary data.</text>
</comment>
<dbReference type="OrthoDB" id="134656at2"/>
<dbReference type="InterPro" id="IPR005158">
    <property type="entry name" value="BTAD"/>
</dbReference>
<dbReference type="InterPro" id="IPR016032">
    <property type="entry name" value="Sig_transdc_resp-reg_C-effctor"/>
</dbReference>
<accession>A0A401ZQA8</accession>
<dbReference type="Proteomes" id="UP000287224">
    <property type="component" value="Unassembled WGS sequence"/>
</dbReference>
<evidence type="ECO:0000256" key="1">
    <source>
        <dbReference type="ARBA" id="ARBA00022741"/>
    </source>
</evidence>
<dbReference type="GO" id="GO:0003677">
    <property type="term" value="F:DNA binding"/>
    <property type="evidence" value="ECO:0007669"/>
    <property type="project" value="InterPro"/>
</dbReference>
<keyword evidence="1" id="KW-0547">Nucleotide-binding</keyword>
<keyword evidence="6" id="KW-1185">Reference proteome</keyword>
<dbReference type="PANTHER" id="PTHR16305">
    <property type="entry name" value="TESTICULAR SOLUBLE ADENYLYL CYCLASE"/>
    <property type="match status" value="1"/>
</dbReference>
<dbReference type="SMART" id="SM00028">
    <property type="entry name" value="TPR"/>
    <property type="match status" value="5"/>
</dbReference>
<reference evidence="6" key="1">
    <citation type="submission" date="2018-12" db="EMBL/GenBank/DDBJ databases">
        <title>Tengunoibacter tsumagoiensis gen. nov., sp. nov., Dictyobacter kobayashii sp. nov., D. alpinus sp. nov., and D. joshuensis sp. nov. and description of Dictyobacteraceae fam. nov. within the order Ktedonobacterales isolated from Tengu-no-mugimeshi.</title>
        <authorList>
            <person name="Wang C.M."/>
            <person name="Zheng Y."/>
            <person name="Sakai Y."/>
            <person name="Toyoda A."/>
            <person name="Minakuchi Y."/>
            <person name="Abe K."/>
            <person name="Yokota A."/>
            <person name="Yabe S."/>
        </authorList>
    </citation>
    <scope>NUCLEOTIDE SEQUENCE [LARGE SCALE GENOMIC DNA]</scope>
    <source>
        <strain evidence="6">S-27</strain>
    </source>
</reference>
<organism evidence="5 6">
    <name type="scientific">Dictyobacter aurantiacus</name>
    <dbReference type="NCBI Taxonomy" id="1936993"/>
    <lineage>
        <taxon>Bacteria</taxon>
        <taxon>Bacillati</taxon>
        <taxon>Chloroflexota</taxon>
        <taxon>Ktedonobacteria</taxon>
        <taxon>Ktedonobacterales</taxon>
        <taxon>Dictyobacteraceae</taxon>
        <taxon>Dictyobacter</taxon>
    </lineage>
</organism>
<dbReference type="RefSeq" id="WP_126601506.1">
    <property type="nucleotide sequence ID" value="NZ_BIFQ01000002.1"/>
</dbReference>
<protein>
    <recommendedName>
        <fullName evidence="4">Bacterial transcriptional activator domain-containing protein</fullName>
    </recommendedName>
</protein>
<dbReference type="GO" id="GO:0005737">
    <property type="term" value="C:cytoplasm"/>
    <property type="evidence" value="ECO:0007669"/>
    <property type="project" value="TreeGrafter"/>
</dbReference>
<dbReference type="InterPro" id="IPR041664">
    <property type="entry name" value="AAA_16"/>
</dbReference>
<gene>
    <name evidence="5" type="ORF">KDAU_63900</name>
</gene>
<dbReference type="InterPro" id="IPR046738">
    <property type="entry name" value="DUF6788"/>
</dbReference>
<evidence type="ECO:0000259" key="4">
    <source>
        <dbReference type="SMART" id="SM01043"/>
    </source>
</evidence>
<dbReference type="InterPro" id="IPR011990">
    <property type="entry name" value="TPR-like_helical_dom_sf"/>
</dbReference>
<dbReference type="Pfam" id="PF03704">
    <property type="entry name" value="BTAD"/>
    <property type="match status" value="1"/>
</dbReference>
<dbReference type="SMART" id="SM01043">
    <property type="entry name" value="BTAD"/>
    <property type="match status" value="1"/>
</dbReference>
<dbReference type="Gene3D" id="1.10.10.10">
    <property type="entry name" value="Winged helix-like DNA-binding domain superfamily/Winged helix DNA-binding domain"/>
    <property type="match status" value="1"/>
</dbReference>
<dbReference type="PANTHER" id="PTHR16305:SF28">
    <property type="entry name" value="GUANYLATE CYCLASE DOMAIN-CONTAINING PROTEIN"/>
    <property type="match status" value="1"/>
</dbReference>
<dbReference type="SUPFAM" id="SSF52540">
    <property type="entry name" value="P-loop containing nucleoside triphosphate hydrolases"/>
    <property type="match status" value="1"/>
</dbReference>
<sequence>MTQHNRITYHQQVTYCGKPRCRRCREGIGHGPYWYAYKTVNGQTSRTYIGKHLPPEVQQTLDTPSTVTGDSAVILHFSPLSTAAPESAAIAEADNVVLRIFTLGQFRLEERTSSARGKQKGRNWRVIDDAAWQQRSVRALLSYLLCCPGRRSTRSQAILTLWPNDDLATANSSLNKTLNSLRKILGHPSVKPGQERPGNAGERFITDGDWFALAGHDRIWIDADEFERMVEQIEQGGSGLAQYEKVLQDTIALYKGDFLLEERTSEWAAGRRQLLRQKWIDLLLKLSGFYADRNDYAKAINVLNNLLLKEPANELAIQQLLVALMKLKRRGEAIQAYQHFEKLLYRDYKAVPAAETRALHAAIRSGEALADIALKAESATIQSPEKPVSLRKKAGRHGNAAGGSAQARHVLPAPPSSEPIGRTHQGDLVGRDNELLAMRMLLRNVEQNARLQLVGARRVGGIPLDTQRQPQFLLLKGDLGIGKTRLAEELGREAQSNGWNVIWNRIYKIESVIPYRVWVEALRNILIKSPGIVSSLSTETLRALSTLSGLLDVLPAHIAGRSSSLSLLPEQAKYALYNAVSEVLKQTSDNGPMLIVLDDIQWADVSSYELLGHLARQLTGYPIAFFATCRESEVPKEASHPLRKMILEMQREHTILPMDVKPLSPEQIKLLVTNLSPLPEEVVNRIQTHADGNPFFAEQLACSDAADLPVTITEALGARIKLLKPNCRELLQHAAVLGGSFELPMICMLETGSDTDDNDAILPLLDEAWKFGVITDEGSGTRITYHFWHPLLVTYLYDNLSSMRRAMLHRKAAESIISLNKGREENVAATVTMHLLRAGAEADKIAYYAELAGNNAYGVSAYADAATHYQTAVQYLKQVRSQDTLPQLISLLELLAECTMNSGGDSEKVCSLFHEALELRRSHMTMLDSQSEARQQALLWDQMSWTWRYRGDPQQAWHCWTQGEQLLREAGVVGGPVWARLYYTRSNLYQMQGLYEQALHSAQEALLLLEEGQQQGPVRPPTDRKACKTLMQRIIEGYPDLLGRLQRHMGSIAVDMGQLSRALAYQNKALAFFEQYEEQRQIAHISSNLGFIHLKMAQYSEAQAALRRAQWMAESIGDRPLLSLVSSNLGELDAALGDLVEAEKQYEVALQLSLVLGDREYTSKWNSNLAGILQARGELAEAARCIRTAFSVARSMQNAPSIGQALVALANIRLAQATAVQGDERKRAHLLCRAQKDIERAMKLEVEAETRMKGQLVLAQITLMRGQQQEARQAFAAIMEEARSTEHLQIVEKAEQWLAQA</sequence>
<evidence type="ECO:0000256" key="3">
    <source>
        <dbReference type="SAM" id="MobiDB-lite"/>
    </source>
</evidence>
<dbReference type="Pfam" id="PF20586">
    <property type="entry name" value="DUF6788"/>
    <property type="match status" value="1"/>
</dbReference>
<dbReference type="SUPFAM" id="SSF48452">
    <property type="entry name" value="TPR-like"/>
    <property type="match status" value="3"/>
</dbReference>
<feature type="region of interest" description="Disordered" evidence="3">
    <location>
        <begin position="383"/>
        <end position="425"/>
    </location>
</feature>
<name>A0A401ZQA8_9CHLR</name>
<dbReference type="GO" id="GO:0004016">
    <property type="term" value="F:adenylate cyclase activity"/>
    <property type="evidence" value="ECO:0007669"/>
    <property type="project" value="TreeGrafter"/>
</dbReference>
<dbReference type="EMBL" id="BIFQ01000002">
    <property type="protein sequence ID" value="GCE09061.1"/>
    <property type="molecule type" value="Genomic_DNA"/>
</dbReference>
<evidence type="ECO:0000313" key="5">
    <source>
        <dbReference type="EMBL" id="GCE09061.1"/>
    </source>
</evidence>
<dbReference type="SUPFAM" id="SSF46894">
    <property type="entry name" value="C-terminal effector domain of the bipartite response regulators"/>
    <property type="match status" value="1"/>
</dbReference>
<dbReference type="Gene3D" id="3.40.50.300">
    <property type="entry name" value="P-loop containing nucleotide triphosphate hydrolases"/>
    <property type="match status" value="1"/>
</dbReference>
<dbReference type="Gene3D" id="1.25.40.10">
    <property type="entry name" value="Tetratricopeptide repeat domain"/>
    <property type="match status" value="3"/>
</dbReference>
<proteinExistence type="predicted"/>
<dbReference type="InterPro" id="IPR019734">
    <property type="entry name" value="TPR_rpt"/>
</dbReference>